<dbReference type="InterPro" id="IPR018841">
    <property type="entry name" value="DUF2442"/>
</dbReference>
<evidence type="ECO:0000313" key="2">
    <source>
        <dbReference type="Proteomes" id="UP001297272"/>
    </source>
</evidence>
<dbReference type="EMBL" id="JAFMNX010000002">
    <property type="protein sequence ID" value="MBS9720983.1"/>
    <property type="molecule type" value="Genomic_DNA"/>
</dbReference>
<dbReference type="Pfam" id="PF10387">
    <property type="entry name" value="DUF2442"/>
    <property type="match status" value="1"/>
</dbReference>
<dbReference type="InterPro" id="IPR036782">
    <property type="entry name" value="NE0471-like_N"/>
</dbReference>
<organism evidence="1 2">
    <name type="scientific">Tianweitania aestuarii</name>
    <dbReference type="NCBI Taxonomy" id="2814886"/>
    <lineage>
        <taxon>Bacteria</taxon>
        <taxon>Pseudomonadati</taxon>
        <taxon>Pseudomonadota</taxon>
        <taxon>Alphaproteobacteria</taxon>
        <taxon>Hyphomicrobiales</taxon>
        <taxon>Phyllobacteriaceae</taxon>
        <taxon>Tianweitania</taxon>
    </lineage>
</organism>
<sequence>MAVQPLEDYRLSVRFRDGLAGRVDLGPMLASEQAGVLAPLRDPHLFRQAYLDGGVVTWPGELDLAPDAMYDEIKAHGAWVVS</sequence>
<dbReference type="Proteomes" id="UP001297272">
    <property type="component" value="Unassembled WGS sequence"/>
</dbReference>
<dbReference type="Gene3D" id="3.30.2020.10">
    <property type="entry name" value="NE0471-like N-terminal domain"/>
    <property type="match status" value="1"/>
</dbReference>
<evidence type="ECO:0000313" key="1">
    <source>
        <dbReference type="EMBL" id="MBS9720983.1"/>
    </source>
</evidence>
<accession>A0ABS5RV98</accession>
<dbReference type="SUPFAM" id="SSF143880">
    <property type="entry name" value="NE0471 N-terminal domain-like"/>
    <property type="match status" value="1"/>
</dbReference>
<reference evidence="1 2" key="1">
    <citation type="submission" date="2021-03" db="EMBL/GenBank/DDBJ databases">
        <title>Tianweitania aestuarii sp. nov., isolated from a tidal flat.</title>
        <authorList>
            <person name="Park S."/>
            <person name="Yoon J.-H."/>
        </authorList>
    </citation>
    <scope>NUCLEOTIDE SEQUENCE [LARGE SCALE GENOMIC DNA]</scope>
    <source>
        <strain evidence="1 2">BSSL-BM11</strain>
    </source>
</reference>
<protein>
    <submittedName>
        <fullName evidence="1">DUF2442 domain-containing protein</fullName>
    </submittedName>
</protein>
<gene>
    <name evidence="1" type="ORF">JYU29_09835</name>
</gene>
<dbReference type="RefSeq" id="WP_213984625.1">
    <property type="nucleotide sequence ID" value="NZ_JAFMNX010000002.1"/>
</dbReference>
<proteinExistence type="predicted"/>
<name>A0ABS5RV98_9HYPH</name>
<comment type="caution">
    <text evidence="1">The sequence shown here is derived from an EMBL/GenBank/DDBJ whole genome shotgun (WGS) entry which is preliminary data.</text>
</comment>
<keyword evidence="2" id="KW-1185">Reference proteome</keyword>